<evidence type="ECO:0000259" key="5">
    <source>
        <dbReference type="Pfam" id="PF09273"/>
    </source>
</evidence>
<dbReference type="PANTHER" id="PTHR13271">
    <property type="entry name" value="UNCHARACTERIZED PUTATIVE METHYLTRANSFERASE"/>
    <property type="match status" value="1"/>
</dbReference>
<keyword evidence="7" id="KW-1185">Reference proteome</keyword>
<evidence type="ECO:0000256" key="1">
    <source>
        <dbReference type="ARBA" id="ARBA00022603"/>
    </source>
</evidence>
<dbReference type="SUPFAM" id="SSF82199">
    <property type="entry name" value="SET domain"/>
    <property type="match status" value="1"/>
</dbReference>
<keyword evidence="1" id="KW-0489">Methyltransferase</keyword>
<feature type="domain" description="Rubisco LSMT substrate-binding" evidence="5">
    <location>
        <begin position="229"/>
        <end position="342"/>
    </location>
</feature>
<evidence type="ECO:0000313" key="6">
    <source>
        <dbReference type="EMBL" id="GMI35017.1"/>
    </source>
</evidence>
<evidence type="ECO:0000313" key="7">
    <source>
        <dbReference type="Proteomes" id="UP001165060"/>
    </source>
</evidence>
<protein>
    <recommendedName>
        <fullName evidence="5">Rubisco LSMT substrate-binding domain-containing protein</fullName>
    </recommendedName>
</protein>
<dbReference type="InterPro" id="IPR015353">
    <property type="entry name" value="Rubisco_LSMT_subst-bd"/>
</dbReference>
<dbReference type="Pfam" id="PF09273">
    <property type="entry name" value="Rubis-subs-bind"/>
    <property type="match status" value="1"/>
</dbReference>
<sequence>MIYLLCDRLSPTSFFKPYYDILPPTLSNMPIFWSQAELDLLKGSYLLTQIADRIAAIEEDYAAILAVAPDLANVASLTDFKWARMAVCSRNFGLVINGVRTSALVPHADMLNHYRPRETKWTFDNSEQAFTITALQDIKAGGQIYDSYGQKCNHRFLLNYGFAVEENREADGFCPNEVSLELALSPPPPAAAPSPDHLSADGDAPAAVPPPATDFEASKYAFWIRDGPGNNKRIRVCQSNNDATKSLFSMLRVLTASSEDMAAITSAGPYMYRSCRDVRFALSLDSERRALRELARICGEALAAYPTTLAQDNEQLATEGRLAPFSNERHACIQVRGEKEVLHHFVRLSEVALEAIDAQTDDSFEAIVRRVSETENTSIAQYVKDVVNGVRREEKRKGRLLSAAAAAGGEEEGGRAVEVGVEVAAVAEDA</sequence>
<name>A0ABQ6MXS3_9STRA</name>
<dbReference type="Proteomes" id="UP001165060">
    <property type="component" value="Unassembled WGS sequence"/>
</dbReference>
<dbReference type="EMBL" id="BRYB01001851">
    <property type="protein sequence ID" value="GMI35017.1"/>
    <property type="molecule type" value="Genomic_DNA"/>
</dbReference>
<keyword evidence="3" id="KW-0949">S-adenosyl-L-methionine</keyword>
<dbReference type="SUPFAM" id="SSF81822">
    <property type="entry name" value="RuBisCo LSMT C-terminal, substrate-binding domain"/>
    <property type="match status" value="1"/>
</dbReference>
<proteinExistence type="predicted"/>
<evidence type="ECO:0000256" key="3">
    <source>
        <dbReference type="ARBA" id="ARBA00022691"/>
    </source>
</evidence>
<dbReference type="CDD" id="cd10527">
    <property type="entry name" value="SET_LSMT"/>
    <property type="match status" value="1"/>
</dbReference>
<dbReference type="PANTHER" id="PTHR13271:SF137">
    <property type="entry name" value="SET DOMAIN-CONTAINING PROTEIN"/>
    <property type="match status" value="1"/>
</dbReference>
<dbReference type="Gene3D" id="3.90.1420.10">
    <property type="entry name" value="Rubisco LSMT, substrate-binding domain"/>
    <property type="match status" value="1"/>
</dbReference>
<gene>
    <name evidence="6" type="ORF">TeGR_g8424</name>
</gene>
<feature type="region of interest" description="Disordered" evidence="4">
    <location>
        <begin position="185"/>
        <end position="210"/>
    </location>
</feature>
<keyword evidence="2" id="KW-0808">Transferase</keyword>
<evidence type="ECO:0000256" key="4">
    <source>
        <dbReference type="SAM" id="MobiDB-lite"/>
    </source>
</evidence>
<dbReference type="InterPro" id="IPR050600">
    <property type="entry name" value="SETD3_SETD6_MTase"/>
</dbReference>
<dbReference type="InterPro" id="IPR046341">
    <property type="entry name" value="SET_dom_sf"/>
</dbReference>
<reference evidence="6 7" key="1">
    <citation type="journal article" date="2023" name="Commun. Biol.">
        <title>Genome analysis of Parmales, the sister group of diatoms, reveals the evolutionary specialization of diatoms from phago-mixotrophs to photoautotrophs.</title>
        <authorList>
            <person name="Ban H."/>
            <person name="Sato S."/>
            <person name="Yoshikawa S."/>
            <person name="Yamada K."/>
            <person name="Nakamura Y."/>
            <person name="Ichinomiya M."/>
            <person name="Sato N."/>
            <person name="Blanc-Mathieu R."/>
            <person name="Endo H."/>
            <person name="Kuwata A."/>
            <person name="Ogata H."/>
        </authorList>
    </citation>
    <scope>NUCLEOTIDE SEQUENCE [LARGE SCALE GENOMIC DNA]</scope>
</reference>
<comment type="caution">
    <text evidence="6">The sequence shown here is derived from an EMBL/GenBank/DDBJ whole genome shotgun (WGS) entry which is preliminary data.</text>
</comment>
<dbReference type="Gene3D" id="3.90.1410.10">
    <property type="entry name" value="set domain protein methyltransferase, domain 1"/>
    <property type="match status" value="1"/>
</dbReference>
<accession>A0ABQ6MXS3</accession>
<dbReference type="InterPro" id="IPR036464">
    <property type="entry name" value="Rubisco_LSMT_subst-bd_sf"/>
</dbReference>
<organism evidence="6 7">
    <name type="scientific">Tetraparma gracilis</name>
    <dbReference type="NCBI Taxonomy" id="2962635"/>
    <lineage>
        <taxon>Eukaryota</taxon>
        <taxon>Sar</taxon>
        <taxon>Stramenopiles</taxon>
        <taxon>Ochrophyta</taxon>
        <taxon>Bolidophyceae</taxon>
        <taxon>Parmales</taxon>
        <taxon>Triparmaceae</taxon>
        <taxon>Tetraparma</taxon>
    </lineage>
</organism>
<evidence type="ECO:0000256" key="2">
    <source>
        <dbReference type="ARBA" id="ARBA00022679"/>
    </source>
</evidence>